<dbReference type="PANTHER" id="PTHR44207">
    <property type="entry name" value="SURFACE ANTIGEN BSPA-LIKE-RELATED"/>
    <property type="match status" value="1"/>
</dbReference>
<dbReference type="RefSeq" id="XP_001582038.1">
    <property type="nucleotide sequence ID" value="XM_001581988.1"/>
</dbReference>
<protein>
    <submittedName>
        <fullName evidence="3">KIAA1250 protein, putative</fullName>
    </submittedName>
</protein>
<dbReference type="eggNOG" id="KOG0504">
    <property type="taxonomic scope" value="Eukaryota"/>
</dbReference>
<feature type="repeat" description="ANK" evidence="1">
    <location>
        <begin position="232"/>
        <end position="264"/>
    </location>
</feature>
<dbReference type="InParanoid" id="A2DF60"/>
<dbReference type="Pfam" id="PF00023">
    <property type="entry name" value="Ank"/>
    <property type="match status" value="1"/>
</dbReference>
<keyword evidence="1" id="KW-0040">ANK repeat</keyword>
<feature type="repeat" description="ANK" evidence="1">
    <location>
        <begin position="332"/>
        <end position="364"/>
    </location>
</feature>
<dbReference type="SUPFAM" id="SSF48403">
    <property type="entry name" value="Ankyrin repeat"/>
    <property type="match status" value="1"/>
</dbReference>
<dbReference type="KEGG" id="tva:5466600"/>
<dbReference type="Gene3D" id="1.25.40.20">
    <property type="entry name" value="Ankyrin repeat-containing domain"/>
    <property type="match status" value="2"/>
</dbReference>
<feature type="repeat" description="ANK" evidence="1">
    <location>
        <begin position="365"/>
        <end position="397"/>
    </location>
</feature>
<dbReference type="PANTHER" id="PTHR44207:SF1">
    <property type="entry name" value="SURFACE ANTIGEN BSPA-LIKE"/>
    <property type="match status" value="1"/>
</dbReference>
<dbReference type="InterPro" id="IPR002110">
    <property type="entry name" value="Ankyrin_rpt"/>
</dbReference>
<name>A2DF60_TRIV3</name>
<feature type="repeat" description="ANK" evidence="1">
    <location>
        <begin position="299"/>
        <end position="331"/>
    </location>
</feature>
<sequence length="433" mass="49589">MSQGLILDIDHIANNIQKYIDQDNFYDVIDSDIIPQVFEKTNLNSNDFRILLSQGKSKYSTTMLYKFARKCNVFINSFQDAINVLQIYNNLFKLKSSRSLIDYFEKFNGENQSDSKEMRELKNKIQNLESKLFVMEKEINEYRMKENQHKNEFAEISELRSNSDFDSVYNFLKQLSDQGDKLKMSISCAVGLSEKRNLEECTPLLLACIKGDLQLTKSLIEGGCERNSIETNGNNCLLLASFYGHLEIVKYLINIGYDKDWCNKTNGFNAIIFASQEGRLETVKYLQSIGCDVNYKPFTSASCIYLASYNGHLETVKYLLSVGANPNEKLYNGFSPLIVASSFGHLEVVKCLIQCGCNKNDKTNCNQSALHCAAKNGHFEVVEYLVSIYVNLNDIDSDEKTALDYATKRQYENDNYRKIVNLLNRSGAQYFYQ</sequence>
<dbReference type="Proteomes" id="UP000001542">
    <property type="component" value="Unassembled WGS sequence"/>
</dbReference>
<dbReference type="Pfam" id="PF12796">
    <property type="entry name" value="Ank_2"/>
    <property type="match status" value="2"/>
</dbReference>
<dbReference type="PROSITE" id="PS50088">
    <property type="entry name" value="ANK_REPEAT"/>
    <property type="match status" value="4"/>
</dbReference>
<dbReference type="VEuPathDB" id="TrichDB:TVAGG3_0532210"/>
<evidence type="ECO:0000256" key="1">
    <source>
        <dbReference type="PROSITE-ProRule" id="PRU00023"/>
    </source>
</evidence>
<organism evidence="3 4">
    <name type="scientific">Trichomonas vaginalis (strain ATCC PRA-98 / G3)</name>
    <dbReference type="NCBI Taxonomy" id="412133"/>
    <lineage>
        <taxon>Eukaryota</taxon>
        <taxon>Metamonada</taxon>
        <taxon>Parabasalia</taxon>
        <taxon>Trichomonadida</taxon>
        <taxon>Trichomonadidae</taxon>
        <taxon>Trichomonas</taxon>
    </lineage>
</organism>
<accession>A2DF60</accession>
<reference evidence="3" key="1">
    <citation type="submission" date="2006-10" db="EMBL/GenBank/DDBJ databases">
        <authorList>
            <person name="Amadeo P."/>
            <person name="Zhao Q."/>
            <person name="Wortman J."/>
            <person name="Fraser-Liggett C."/>
            <person name="Carlton J."/>
        </authorList>
    </citation>
    <scope>NUCLEOTIDE SEQUENCE</scope>
    <source>
        <strain evidence="3">G3</strain>
    </source>
</reference>
<dbReference type="EMBL" id="DS113193">
    <property type="protein sequence ID" value="EAY21052.1"/>
    <property type="molecule type" value="Genomic_DNA"/>
</dbReference>
<dbReference type="InterPro" id="IPR036770">
    <property type="entry name" value="Ankyrin_rpt-contain_sf"/>
</dbReference>
<gene>
    <name evidence="3" type="ORF">TVAG_173100</name>
</gene>
<dbReference type="STRING" id="5722.A2DF60"/>
<dbReference type="VEuPathDB" id="TrichDB:TVAG_173100"/>
<dbReference type="AlphaFoldDB" id="A2DF60"/>
<proteinExistence type="predicted"/>
<dbReference type="OrthoDB" id="366390at2759"/>
<reference evidence="3" key="2">
    <citation type="journal article" date="2007" name="Science">
        <title>Draft genome sequence of the sexually transmitted pathogen Trichomonas vaginalis.</title>
        <authorList>
            <person name="Carlton J.M."/>
            <person name="Hirt R.P."/>
            <person name="Silva J.C."/>
            <person name="Delcher A.L."/>
            <person name="Schatz M."/>
            <person name="Zhao Q."/>
            <person name="Wortman J.R."/>
            <person name="Bidwell S.L."/>
            <person name="Alsmark U.C.M."/>
            <person name="Besteiro S."/>
            <person name="Sicheritz-Ponten T."/>
            <person name="Noel C.J."/>
            <person name="Dacks J.B."/>
            <person name="Foster P.G."/>
            <person name="Simillion C."/>
            <person name="Van de Peer Y."/>
            <person name="Miranda-Saavedra D."/>
            <person name="Barton G.J."/>
            <person name="Westrop G.D."/>
            <person name="Mueller S."/>
            <person name="Dessi D."/>
            <person name="Fiori P.L."/>
            <person name="Ren Q."/>
            <person name="Paulsen I."/>
            <person name="Zhang H."/>
            <person name="Bastida-Corcuera F.D."/>
            <person name="Simoes-Barbosa A."/>
            <person name="Brown M.T."/>
            <person name="Hayes R.D."/>
            <person name="Mukherjee M."/>
            <person name="Okumura C.Y."/>
            <person name="Schneider R."/>
            <person name="Smith A.J."/>
            <person name="Vanacova S."/>
            <person name="Villalvazo M."/>
            <person name="Haas B.J."/>
            <person name="Pertea M."/>
            <person name="Feldblyum T.V."/>
            <person name="Utterback T.R."/>
            <person name="Shu C.L."/>
            <person name="Osoegawa K."/>
            <person name="de Jong P.J."/>
            <person name="Hrdy I."/>
            <person name="Horvathova L."/>
            <person name="Zubacova Z."/>
            <person name="Dolezal P."/>
            <person name="Malik S.B."/>
            <person name="Logsdon J.M. Jr."/>
            <person name="Henze K."/>
            <person name="Gupta A."/>
            <person name="Wang C.C."/>
            <person name="Dunne R.L."/>
            <person name="Upcroft J.A."/>
            <person name="Upcroft P."/>
            <person name="White O."/>
            <person name="Salzberg S.L."/>
            <person name="Tang P."/>
            <person name="Chiu C.-H."/>
            <person name="Lee Y.-S."/>
            <person name="Embley T.M."/>
            <person name="Coombs G.H."/>
            <person name="Mottram J.C."/>
            <person name="Tachezy J."/>
            <person name="Fraser-Liggett C.M."/>
            <person name="Johnson P.J."/>
        </authorList>
    </citation>
    <scope>NUCLEOTIDE SEQUENCE [LARGE SCALE GENOMIC DNA]</scope>
    <source>
        <strain evidence="3">G3</strain>
    </source>
</reference>
<evidence type="ECO:0000256" key="2">
    <source>
        <dbReference type="SAM" id="Coils"/>
    </source>
</evidence>
<dbReference type="SMR" id="A2DF60"/>
<dbReference type="PROSITE" id="PS50297">
    <property type="entry name" value="ANK_REP_REGION"/>
    <property type="match status" value="4"/>
</dbReference>
<dbReference type="SMART" id="SM00248">
    <property type="entry name" value="ANK"/>
    <property type="match status" value="7"/>
</dbReference>
<keyword evidence="4" id="KW-1185">Reference proteome</keyword>
<keyword evidence="2" id="KW-0175">Coiled coil</keyword>
<evidence type="ECO:0000313" key="3">
    <source>
        <dbReference type="EMBL" id="EAY21052.1"/>
    </source>
</evidence>
<feature type="coiled-coil region" evidence="2">
    <location>
        <begin position="104"/>
        <end position="145"/>
    </location>
</feature>
<evidence type="ECO:0000313" key="4">
    <source>
        <dbReference type="Proteomes" id="UP000001542"/>
    </source>
</evidence>